<dbReference type="PANTHER" id="PTHR30273:SF2">
    <property type="entry name" value="PROTEIN FECR"/>
    <property type="match status" value="1"/>
</dbReference>
<evidence type="ECO:0000256" key="1">
    <source>
        <dbReference type="SAM" id="Phobius"/>
    </source>
</evidence>
<evidence type="ECO:0000259" key="2">
    <source>
        <dbReference type="Pfam" id="PF04773"/>
    </source>
</evidence>
<sequence length="323" mass="36520">MTDKNIHTNDPISFLASDEKFQDWVWRGEHAAYWETWFEQHSEYRPYKDQAKLLVLAFKPLSTTQITQIPVGAFSNRKTKPFWAQPAVWRYAASISLLLLFAWGLFQWSEPATMIYATGYGEQKTFVLADQTQITLQANSSLEVFTHWDESSSRSVRLIGGEAFFEVTKKPLATRPKFEVHANELTVEVLGTSFAVRSRRQRTDIALIEGKVNVLVSDRLKATLKPGNTCSYLPNGKFEKADQGAEDDTAWLSRKLHLHMTPTAEVAQTMEDLYGVSVVFADAYQGKKLSGNLPLDDLDVLLSAIAISLDAQVHHDNQIIHIK</sequence>
<feature type="domain" description="FecR protein" evidence="2">
    <location>
        <begin position="116"/>
        <end position="213"/>
    </location>
</feature>
<organism evidence="3 4">
    <name type="scientific">Reichenbachiella carrageenanivorans</name>
    <dbReference type="NCBI Taxonomy" id="2979869"/>
    <lineage>
        <taxon>Bacteria</taxon>
        <taxon>Pseudomonadati</taxon>
        <taxon>Bacteroidota</taxon>
        <taxon>Cytophagia</taxon>
        <taxon>Cytophagales</taxon>
        <taxon>Reichenbachiellaceae</taxon>
        <taxon>Reichenbachiella</taxon>
    </lineage>
</organism>
<evidence type="ECO:0000313" key="3">
    <source>
        <dbReference type="EMBL" id="UXX79876.1"/>
    </source>
</evidence>
<feature type="transmembrane region" description="Helical" evidence="1">
    <location>
        <begin position="87"/>
        <end position="106"/>
    </location>
</feature>
<keyword evidence="1" id="KW-0812">Transmembrane</keyword>
<keyword evidence="4" id="KW-1185">Reference proteome</keyword>
<dbReference type="RefSeq" id="WP_263051607.1">
    <property type="nucleotide sequence ID" value="NZ_CP106735.1"/>
</dbReference>
<dbReference type="EMBL" id="CP106735">
    <property type="protein sequence ID" value="UXX79876.1"/>
    <property type="molecule type" value="Genomic_DNA"/>
</dbReference>
<dbReference type="InterPro" id="IPR012373">
    <property type="entry name" value="Ferrdict_sens_TM"/>
</dbReference>
<dbReference type="PANTHER" id="PTHR30273">
    <property type="entry name" value="PERIPLASMIC SIGNAL SENSOR AND SIGMA FACTOR ACTIVATOR FECR-RELATED"/>
    <property type="match status" value="1"/>
</dbReference>
<evidence type="ECO:0000313" key="4">
    <source>
        <dbReference type="Proteomes" id="UP001062165"/>
    </source>
</evidence>
<dbReference type="Gene3D" id="3.55.50.30">
    <property type="match status" value="1"/>
</dbReference>
<name>A0ABY6D125_9BACT</name>
<dbReference type="Gene3D" id="2.60.120.1440">
    <property type="match status" value="1"/>
</dbReference>
<keyword evidence="1" id="KW-0472">Membrane</keyword>
<reference evidence="3" key="1">
    <citation type="submission" date="2022-10" db="EMBL/GenBank/DDBJ databases">
        <title>Comparative genomics and taxonomic characterization of three novel marine species of genus Reichenbachiella exhibiting antioxidant and polysaccharide degradation activities.</title>
        <authorList>
            <person name="Muhammad N."/>
            <person name="Lee Y.-J."/>
            <person name="Ko J."/>
            <person name="Kim S.-G."/>
        </authorList>
    </citation>
    <scope>NUCLEOTIDE SEQUENCE</scope>
    <source>
        <strain evidence="3">Wsw4-B4</strain>
    </source>
</reference>
<keyword evidence="1" id="KW-1133">Transmembrane helix</keyword>
<protein>
    <submittedName>
        <fullName evidence="3">FecR domain-containing protein</fullName>
    </submittedName>
</protein>
<gene>
    <name evidence="3" type="ORF">N7E81_01995</name>
</gene>
<accession>A0ABY6D125</accession>
<dbReference type="Pfam" id="PF04773">
    <property type="entry name" value="FecR"/>
    <property type="match status" value="1"/>
</dbReference>
<dbReference type="Proteomes" id="UP001062165">
    <property type="component" value="Chromosome"/>
</dbReference>
<proteinExistence type="predicted"/>
<dbReference type="PIRSF" id="PIRSF018266">
    <property type="entry name" value="FecR"/>
    <property type="match status" value="1"/>
</dbReference>
<dbReference type="InterPro" id="IPR006860">
    <property type="entry name" value="FecR"/>
</dbReference>